<organism evidence="1 2">
    <name type="scientific">Sphingomonas floccifaciens</name>
    <dbReference type="NCBI Taxonomy" id="1844115"/>
    <lineage>
        <taxon>Bacteria</taxon>
        <taxon>Pseudomonadati</taxon>
        <taxon>Pseudomonadota</taxon>
        <taxon>Alphaproteobacteria</taxon>
        <taxon>Sphingomonadales</taxon>
        <taxon>Sphingomonadaceae</taxon>
        <taxon>Sphingomonas</taxon>
    </lineage>
</organism>
<evidence type="ECO:0000313" key="1">
    <source>
        <dbReference type="EMBL" id="MFD1787957.1"/>
    </source>
</evidence>
<dbReference type="EMBL" id="JBHUFC010000003">
    <property type="protein sequence ID" value="MFD1787957.1"/>
    <property type="molecule type" value="Genomic_DNA"/>
</dbReference>
<evidence type="ECO:0000313" key="2">
    <source>
        <dbReference type="Proteomes" id="UP001597283"/>
    </source>
</evidence>
<dbReference type="Pfam" id="PF12096">
    <property type="entry name" value="DUF3572"/>
    <property type="match status" value="1"/>
</dbReference>
<dbReference type="InterPro" id="IPR021955">
    <property type="entry name" value="DUF3572"/>
</dbReference>
<accession>A0ABW4ND91</accession>
<gene>
    <name evidence="1" type="ORF">ACFSC3_10260</name>
</gene>
<dbReference type="RefSeq" id="WP_380940314.1">
    <property type="nucleotide sequence ID" value="NZ_JBHUFC010000003.1"/>
</dbReference>
<sequence length="88" mass="9516">MQTPETNDDTLALRALVWTLDDPNRAMRLLDLTGLDPQSLRTSAGSPATLAAALQFLENHEADLIACADAIGCTPADLVRARERLDRA</sequence>
<protein>
    <submittedName>
        <fullName evidence="1">DUF3572 domain-containing protein</fullName>
    </submittedName>
</protein>
<reference evidence="2" key="1">
    <citation type="journal article" date="2019" name="Int. J. Syst. Evol. Microbiol.">
        <title>The Global Catalogue of Microorganisms (GCM) 10K type strain sequencing project: providing services to taxonomists for standard genome sequencing and annotation.</title>
        <authorList>
            <consortium name="The Broad Institute Genomics Platform"/>
            <consortium name="The Broad Institute Genome Sequencing Center for Infectious Disease"/>
            <person name="Wu L."/>
            <person name="Ma J."/>
        </authorList>
    </citation>
    <scope>NUCLEOTIDE SEQUENCE [LARGE SCALE GENOMIC DNA]</scope>
    <source>
        <strain evidence="2">Q85</strain>
    </source>
</reference>
<name>A0ABW4ND91_9SPHN</name>
<dbReference type="Proteomes" id="UP001597283">
    <property type="component" value="Unassembled WGS sequence"/>
</dbReference>
<keyword evidence="2" id="KW-1185">Reference proteome</keyword>
<proteinExistence type="predicted"/>
<comment type="caution">
    <text evidence="1">The sequence shown here is derived from an EMBL/GenBank/DDBJ whole genome shotgun (WGS) entry which is preliminary data.</text>
</comment>